<dbReference type="Pfam" id="PF05521">
    <property type="entry name" value="Phage_HCP"/>
    <property type="match status" value="1"/>
</dbReference>
<feature type="region of interest" description="Disordered" evidence="1">
    <location>
        <begin position="1"/>
        <end position="30"/>
    </location>
</feature>
<dbReference type="Gene3D" id="2.40.10.270">
    <property type="entry name" value="Bacteriophage SPP1 head-tail adaptor protein"/>
    <property type="match status" value="1"/>
</dbReference>
<evidence type="ECO:0000313" key="3">
    <source>
        <dbReference type="Proteomes" id="UP000035929"/>
    </source>
</evidence>
<gene>
    <name evidence="2" type="ORF">VP06_01595</name>
</gene>
<protein>
    <submittedName>
        <fullName evidence="2">Head-tail adaptor protein</fullName>
    </submittedName>
</protein>
<dbReference type="RefSeq" id="WP_048462083.1">
    <property type="nucleotide sequence ID" value="NZ_LABX01000012.1"/>
</dbReference>
<reference evidence="2 3" key="1">
    <citation type="submission" date="2015-03" db="EMBL/GenBank/DDBJ databases">
        <title>Genome sequencing of Methylobacterium aquaticum DSM16371 type strain.</title>
        <authorList>
            <person name="Chaudhry V."/>
            <person name="Patil P.B."/>
        </authorList>
    </citation>
    <scope>NUCLEOTIDE SEQUENCE [LARGE SCALE GENOMIC DNA]</scope>
    <source>
        <strain evidence="2 3">DSM 16371</strain>
    </source>
</reference>
<dbReference type="OrthoDB" id="7998779at2"/>
<name>A0A0J6T0P7_9HYPH</name>
<dbReference type="InterPro" id="IPR038666">
    <property type="entry name" value="SSP1_head-tail_sf"/>
</dbReference>
<accession>A0A0J6T0P7</accession>
<evidence type="ECO:0000256" key="1">
    <source>
        <dbReference type="SAM" id="MobiDB-lite"/>
    </source>
</evidence>
<sequence>MDSGRLEHRAKFMRQPPILDSQGQDTGDRGPYAPVFTLWANFRPQSVREAAQGGAAQNVESGTLTVRTTTQSRTITNGDRVTVEGRDFAIDGVGLPDRRTGLIALNVSSNLGGE</sequence>
<dbReference type="PATRIC" id="fig|270351.6.peg.701"/>
<evidence type="ECO:0000313" key="2">
    <source>
        <dbReference type="EMBL" id="KMO40995.1"/>
    </source>
</evidence>
<feature type="compositionally biased region" description="Basic and acidic residues" evidence="1">
    <location>
        <begin position="1"/>
        <end position="10"/>
    </location>
</feature>
<proteinExistence type="predicted"/>
<dbReference type="InterPro" id="IPR008767">
    <property type="entry name" value="Phage_SPP1_head-tail_adaptor"/>
</dbReference>
<dbReference type="EMBL" id="LABX01000012">
    <property type="protein sequence ID" value="KMO40995.1"/>
    <property type="molecule type" value="Genomic_DNA"/>
</dbReference>
<organism evidence="2 3">
    <name type="scientific">Methylobacterium aquaticum</name>
    <dbReference type="NCBI Taxonomy" id="270351"/>
    <lineage>
        <taxon>Bacteria</taxon>
        <taxon>Pseudomonadati</taxon>
        <taxon>Pseudomonadota</taxon>
        <taxon>Alphaproteobacteria</taxon>
        <taxon>Hyphomicrobiales</taxon>
        <taxon>Methylobacteriaceae</taxon>
        <taxon>Methylobacterium</taxon>
    </lineage>
</organism>
<comment type="caution">
    <text evidence="2">The sequence shown here is derived from an EMBL/GenBank/DDBJ whole genome shotgun (WGS) entry which is preliminary data.</text>
</comment>
<dbReference type="Proteomes" id="UP000035929">
    <property type="component" value="Unassembled WGS sequence"/>
</dbReference>
<dbReference type="AlphaFoldDB" id="A0A0J6T0P7"/>